<feature type="domain" description="Spore germination protein N-terminal" evidence="9">
    <location>
        <begin position="25"/>
        <end position="185"/>
    </location>
</feature>
<dbReference type="PROSITE" id="PS51257">
    <property type="entry name" value="PROKAR_LIPOPROTEIN"/>
    <property type="match status" value="1"/>
</dbReference>
<evidence type="ECO:0000259" key="8">
    <source>
        <dbReference type="Pfam" id="PF05504"/>
    </source>
</evidence>
<dbReference type="InterPro" id="IPR008844">
    <property type="entry name" value="Spore_GerAC-like"/>
</dbReference>
<dbReference type="Gene3D" id="3.30.300.210">
    <property type="entry name" value="Nutrient germinant receptor protein C, domain 3"/>
    <property type="match status" value="1"/>
</dbReference>
<keyword evidence="6" id="KW-0564">Palmitate</keyword>
<dbReference type="RefSeq" id="WP_078816643.1">
    <property type="nucleotide sequence ID" value="NZ_FUYJ01000001.1"/>
</dbReference>
<keyword evidence="11" id="KW-1185">Reference proteome</keyword>
<name>A0A1T4XIT7_9BACL</name>
<comment type="subcellular location">
    <subcellularLocation>
        <location evidence="1">Membrane</location>
        <topology evidence="1">Lipid-anchor</topology>
    </subcellularLocation>
</comment>
<keyword evidence="7" id="KW-0449">Lipoprotein</keyword>
<feature type="domain" description="Spore germination GerAC-like C-terminal" evidence="8">
    <location>
        <begin position="195"/>
        <end position="351"/>
    </location>
</feature>
<evidence type="ECO:0000256" key="2">
    <source>
        <dbReference type="ARBA" id="ARBA00007886"/>
    </source>
</evidence>
<sequence>MDKRLLVLILSSLLLSGCWDELLFKDVTIVPLAGMEGGDDDVHMTFAFPVFDGNQIKFSTSKGKGNSMKEAQMNANYSTKEALNLSKMEVLLVSEEMARDDLYQYLDNVYRAPRNRLQSYMALVEGDIQTYFNPSGDLQGEVSNYYTELLLTGKIYTYFPPANLQRAGTLLLENTQDLALPYLRIDEEGLPQLVGVGLFSGKDFTGYVLERREAMLATLLSGEKGKFTRFSYKLENDEKENELTFDVLKVKDNWDILNDRIIIRMKLKATMEAFPDYHHNTQAVEKQLSEKLTKDFNDVVGKMQEAKSDMIGLGRKVQAFHPEIWNRGRWQDTFSELPITVEAELTFRDLGILE</sequence>
<dbReference type="GO" id="GO:0016020">
    <property type="term" value="C:membrane"/>
    <property type="evidence" value="ECO:0007669"/>
    <property type="project" value="UniProtKB-SubCell"/>
</dbReference>
<keyword evidence="3" id="KW-0309">Germination</keyword>
<evidence type="ECO:0000256" key="3">
    <source>
        <dbReference type="ARBA" id="ARBA00022544"/>
    </source>
</evidence>
<reference evidence="11" key="1">
    <citation type="submission" date="2017-02" db="EMBL/GenBank/DDBJ databases">
        <authorList>
            <person name="Varghese N."/>
            <person name="Submissions S."/>
        </authorList>
    </citation>
    <scope>NUCLEOTIDE SEQUENCE [LARGE SCALE GENOMIC DNA]</scope>
    <source>
        <strain evidence="11">DSM 23966</strain>
    </source>
</reference>
<dbReference type="GO" id="GO:0009847">
    <property type="term" value="P:spore germination"/>
    <property type="evidence" value="ECO:0007669"/>
    <property type="project" value="InterPro"/>
</dbReference>
<accession>A0A1T4XIT7</accession>
<dbReference type="Proteomes" id="UP000190042">
    <property type="component" value="Unassembled WGS sequence"/>
</dbReference>
<dbReference type="AlphaFoldDB" id="A0A1T4XIT7"/>
<evidence type="ECO:0000256" key="4">
    <source>
        <dbReference type="ARBA" id="ARBA00022729"/>
    </source>
</evidence>
<gene>
    <name evidence="10" type="ORF">SAMN04244570_0840</name>
</gene>
<keyword evidence="4" id="KW-0732">Signal</keyword>
<dbReference type="EMBL" id="FUYJ01000001">
    <property type="protein sequence ID" value="SKA89434.1"/>
    <property type="molecule type" value="Genomic_DNA"/>
</dbReference>
<evidence type="ECO:0000256" key="1">
    <source>
        <dbReference type="ARBA" id="ARBA00004635"/>
    </source>
</evidence>
<evidence type="ECO:0000256" key="7">
    <source>
        <dbReference type="ARBA" id="ARBA00023288"/>
    </source>
</evidence>
<dbReference type="NCBIfam" id="TIGR02887">
    <property type="entry name" value="spore_ger_x_C"/>
    <property type="match status" value="1"/>
</dbReference>
<evidence type="ECO:0000313" key="10">
    <source>
        <dbReference type="EMBL" id="SKA89434.1"/>
    </source>
</evidence>
<evidence type="ECO:0000313" key="11">
    <source>
        <dbReference type="Proteomes" id="UP000190042"/>
    </source>
</evidence>
<dbReference type="PANTHER" id="PTHR35789">
    <property type="entry name" value="SPORE GERMINATION PROTEIN B3"/>
    <property type="match status" value="1"/>
</dbReference>
<dbReference type="PANTHER" id="PTHR35789:SF1">
    <property type="entry name" value="SPORE GERMINATION PROTEIN B3"/>
    <property type="match status" value="1"/>
</dbReference>
<comment type="similarity">
    <text evidence="2">Belongs to the GerABKC lipoprotein family.</text>
</comment>
<dbReference type="InterPro" id="IPR057336">
    <property type="entry name" value="GerAC_N"/>
</dbReference>
<dbReference type="InterPro" id="IPR038501">
    <property type="entry name" value="Spore_GerAC_C_sf"/>
</dbReference>
<proteinExistence type="inferred from homology"/>
<evidence type="ECO:0000256" key="5">
    <source>
        <dbReference type="ARBA" id="ARBA00023136"/>
    </source>
</evidence>
<dbReference type="Pfam" id="PF05504">
    <property type="entry name" value="Spore_GerAC"/>
    <property type="match status" value="1"/>
</dbReference>
<organism evidence="10 11">
    <name type="scientific">Sporosarcina newyorkensis</name>
    <dbReference type="NCBI Taxonomy" id="759851"/>
    <lineage>
        <taxon>Bacteria</taxon>
        <taxon>Bacillati</taxon>
        <taxon>Bacillota</taxon>
        <taxon>Bacilli</taxon>
        <taxon>Bacillales</taxon>
        <taxon>Caryophanaceae</taxon>
        <taxon>Sporosarcina</taxon>
    </lineage>
</organism>
<evidence type="ECO:0000259" key="9">
    <source>
        <dbReference type="Pfam" id="PF25198"/>
    </source>
</evidence>
<dbReference type="InterPro" id="IPR046953">
    <property type="entry name" value="Spore_GerAC-like_C"/>
</dbReference>
<dbReference type="Pfam" id="PF25198">
    <property type="entry name" value="Spore_GerAC_N"/>
    <property type="match status" value="1"/>
</dbReference>
<keyword evidence="5" id="KW-0472">Membrane</keyword>
<evidence type="ECO:0000256" key="6">
    <source>
        <dbReference type="ARBA" id="ARBA00023139"/>
    </source>
</evidence>
<protein>
    <submittedName>
        <fullName evidence="10">Germination protein, Ger(X)C family</fullName>
    </submittedName>
</protein>